<evidence type="ECO:0000256" key="7">
    <source>
        <dbReference type="SAM" id="SignalP"/>
    </source>
</evidence>
<evidence type="ECO:0000256" key="3">
    <source>
        <dbReference type="ARBA" id="ARBA00022685"/>
    </source>
</evidence>
<dbReference type="OMA" id="CKEFNSV"/>
<comment type="similarity">
    <text evidence="1 6">Belongs to the insulin family.</text>
</comment>
<keyword evidence="4 7" id="KW-0732">Signal</keyword>
<dbReference type="Gene3D" id="1.10.100.10">
    <property type="entry name" value="Insulin-like"/>
    <property type="match status" value="1"/>
</dbReference>
<evidence type="ECO:0000256" key="4">
    <source>
        <dbReference type="ARBA" id="ARBA00022729"/>
    </source>
</evidence>
<dbReference type="PANTHER" id="PTHR13647:SF4">
    <property type="entry name" value="INSULIN-LIKE PEPTIDE 1-RELATED"/>
    <property type="match status" value="1"/>
</dbReference>
<evidence type="ECO:0000256" key="1">
    <source>
        <dbReference type="ARBA" id="ARBA00009034"/>
    </source>
</evidence>
<feature type="chain" id="PRO_5017431003" evidence="7">
    <location>
        <begin position="24"/>
        <end position="146"/>
    </location>
</feature>
<dbReference type="Proteomes" id="UP000268350">
    <property type="component" value="Unassembled WGS sequence"/>
</dbReference>
<evidence type="ECO:0000259" key="8">
    <source>
        <dbReference type="SMART" id="SM00078"/>
    </source>
</evidence>
<proteinExistence type="inferred from homology"/>
<reference evidence="10" key="1">
    <citation type="submission" date="2018-01" db="EMBL/GenBank/DDBJ databases">
        <authorList>
            <person name="Alioto T."/>
            <person name="Alioto T."/>
        </authorList>
    </citation>
    <scope>NUCLEOTIDE SEQUENCE [LARGE SCALE GENOMIC DNA]</scope>
</reference>
<dbReference type="InterPro" id="IPR036438">
    <property type="entry name" value="Insulin-like_sf"/>
</dbReference>
<dbReference type="PROSITE" id="PS00262">
    <property type="entry name" value="INSULIN"/>
    <property type="match status" value="1"/>
</dbReference>
<dbReference type="OrthoDB" id="10019596at2759"/>
<feature type="signal peptide" evidence="7">
    <location>
        <begin position="1"/>
        <end position="23"/>
    </location>
</feature>
<keyword evidence="5" id="KW-1015">Disulfide bond</keyword>
<keyword evidence="3" id="KW-0165">Cleavage on pair of basic residues</keyword>
<dbReference type="STRING" id="7266.A0A3B0KU56"/>
<comment type="subcellular location">
    <subcellularLocation>
        <location evidence="6">Secreted</location>
    </subcellularLocation>
</comment>
<evidence type="ECO:0000256" key="5">
    <source>
        <dbReference type="ARBA" id="ARBA00023157"/>
    </source>
</evidence>
<sequence length="146" mass="15935">MSKLVSISVILVLLAVTLSPVVADNGMYMRDQSNHVLCSYKLNEMLSMVCKEFNSVLPHKRGGGMSAATELDPLDPIQYVEEKEGSSADVAPYPLFGGRFYGSETAFSSLAAQSRRARAREGIADRCCRKACDVTVLAEYCSIPNF</sequence>
<evidence type="ECO:0000313" key="9">
    <source>
        <dbReference type="EMBL" id="SPP87458.1"/>
    </source>
</evidence>
<keyword evidence="6" id="KW-0964">Secreted</keyword>
<dbReference type="InterPro" id="IPR022353">
    <property type="entry name" value="Insulin_CS"/>
</dbReference>
<feature type="domain" description="Insulin-like" evidence="8">
    <location>
        <begin position="35"/>
        <end position="141"/>
    </location>
</feature>
<dbReference type="EMBL" id="OUUW01000012">
    <property type="protein sequence ID" value="SPP87458.1"/>
    <property type="molecule type" value="Genomic_DNA"/>
</dbReference>
<protein>
    <submittedName>
        <fullName evidence="9">Blast:Probable insulin-like peptide 2</fullName>
    </submittedName>
</protein>
<accession>A0A3B0KU56</accession>
<gene>
    <name evidence="9" type="ORF">DGUA_6G009870</name>
</gene>
<organism evidence="9 10">
    <name type="scientific">Drosophila guanche</name>
    <name type="common">Fruit fly</name>
    <dbReference type="NCBI Taxonomy" id="7266"/>
    <lineage>
        <taxon>Eukaryota</taxon>
        <taxon>Metazoa</taxon>
        <taxon>Ecdysozoa</taxon>
        <taxon>Arthropoda</taxon>
        <taxon>Hexapoda</taxon>
        <taxon>Insecta</taxon>
        <taxon>Pterygota</taxon>
        <taxon>Neoptera</taxon>
        <taxon>Endopterygota</taxon>
        <taxon>Diptera</taxon>
        <taxon>Brachycera</taxon>
        <taxon>Muscomorpha</taxon>
        <taxon>Ephydroidea</taxon>
        <taxon>Drosophilidae</taxon>
        <taxon>Drosophila</taxon>
        <taxon>Sophophora</taxon>
    </lineage>
</organism>
<comment type="subunit">
    <text evidence="2">Heterodimer of a B chain and an A chain linked by two disulfide bonds.</text>
</comment>
<keyword evidence="10" id="KW-1185">Reference proteome</keyword>
<dbReference type="Pfam" id="PF00049">
    <property type="entry name" value="Insulin"/>
    <property type="match status" value="1"/>
</dbReference>
<dbReference type="GO" id="GO:0005179">
    <property type="term" value="F:hormone activity"/>
    <property type="evidence" value="ECO:0007669"/>
    <property type="project" value="InterPro"/>
</dbReference>
<dbReference type="InterPro" id="IPR016179">
    <property type="entry name" value="Insulin-like"/>
</dbReference>
<evidence type="ECO:0000256" key="6">
    <source>
        <dbReference type="RuleBase" id="RU000406"/>
    </source>
</evidence>
<evidence type="ECO:0000256" key="2">
    <source>
        <dbReference type="ARBA" id="ARBA00011207"/>
    </source>
</evidence>
<dbReference type="GO" id="GO:0005576">
    <property type="term" value="C:extracellular region"/>
    <property type="evidence" value="ECO:0007669"/>
    <property type="project" value="UniProtKB-SubCell"/>
</dbReference>
<dbReference type="SMART" id="SM00078">
    <property type="entry name" value="IlGF"/>
    <property type="match status" value="1"/>
</dbReference>
<dbReference type="AlphaFoldDB" id="A0A3B0KU56"/>
<dbReference type="PANTHER" id="PTHR13647">
    <property type="entry name" value="INSULIN-LIKE PEPTIDE 2-RELATED"/>
    <property type="match status" value="1"/>
</dbReference>
<dbReference type="InterPro" id="IPR022352">
    <property type="entry name" value="Ins/IGF/rlx"/>
</dbReference>
<dbReference type="SUPFAM" id="SSF56994">
    <property type="entry name" value="Insulin-like"/>
    <property type="match status" value="1"/>
</dbReference>
<name>A0A3B0KU56_DROGU</name>
<evidence type="ECO:0000313" key="10">
    <source>
        <dbReference type="Proteomes" id="UP000268350"/>
    </source>
</evidence>
<dbReference type="PRINTS" id="PR00276">
    <property type="entry name" value="INSULINFAMLY"/>
</dbReference>